<dbReference type="SUPFAM" id="SSF56112">
    <property type="entry name" value="Protein kinase-like (PK-like)"/>
    <property type="match status" value="1"/>
</dbReference>
<dbReference type="Proteomes" id="UP000008383">
    <property type="component" value="Unassembled WGS sequence"/>
</dbReference>
<protein>
    <recommendedName>
        <fullName evidence="1">Aminoglycoside phosphotransferase domain-containing protein</fullName>
    </recommendedName>
</protein>
<comment type="caution">
    <text evidence="2">The sequence shown here is derived from an EMBL/GenBank/DDBJ whole genome shotgun (WGS) entry which is preliminary data.</text>
</comment>
<gene>
    <name evidence="2" type="ORF">TRV_04219</name>
</gene>
<dbReference type="RefSeq" id="XP_003021639.1">
    <property type="nucleotide sequence ID" value="XM_003021593.1"/>
</dbReference>
<reference evidence="3" key="1">
    <citation type="journal article" date="2011" name="Genome Biol.">
        <title>Comparative and functional genomics provide insights into the pathogenicity of dermatophytic fungi.</title>
        <authorList>
            <person name="Burmester A."/>
            <person name="Shelest E."/>
            <person name="Gloeckner G."/>
            <person name="Heddergott C."/>
            <person name="Schindler S."/>
            <person name="Staib P."/>
            <person name="Heidel A."/>
            <person name="Felder M."/>
            <person name="Petzold A."/>
            <person name="Szafranski K."/>
            <person name="Feuermann M."/>
            <person name="Pedruzzi I."/>
            <person name="Priebe S."/>
            <person name="Groth M."/>
            <person name="Winkler R."/>
            <person name="Li W."/>
            <person name="Kniemeyer O."/>
            <person name="Schroeckh V."/>
            <person name="Hertweck C."/>
            <person name="Hube B."/>
            <person name="White T.C."/>
            <person name="Platzer M."/>
            <person name="Guthke R."/>
            <person name="Heitman J."/>
            <person name="Woestemeyer J."/>
            <person name="Zipfel P.F."/>
            <person name="Monod M."/>
            <person name="Brakhage A.A."/>
        </authorList>
    </citation>
    <scope>NUCLEOTIDE SEQUENCE [LARGE SCALE GENOMIC DNA]</scope>
    <source>
        <strain evidence="3">HKI 0517</strain>
    </source>
</reference>
<dbReference type="Gene3D" id="3.30.200.20">
    <property type="entry name" value="Phosphorylase Kinase, domain 1"/>
    <property type="match status" value="1"/>
</dbReference>
<dbReference type="KEGG" id="tve:TRV_04219"/>
<dbReference type="HOGENOM" id="CLU_019189_9_1_1"/>
<dbReference type="GO" id="GO:0005739">
    <property type="term" value="C:mitochondrion"/>
    <property type="evidence" value="ECO:0007669"/>
    <property type="project" value="TreeGrafter"/>
</dbReference>
<dbReference type="PANTHER" id="PTHR36091">
    <property type="entry name" value="ALTERED INHERITANCE OF MITOCHONDRIA PROTEIN 9, MITOCHONDRIAL"/>
    <property type="match status" value="1"/>
</dbReference>
<dbReference type="AlphaFoldDB" id="D4DAS1"/>
<dbReference type="Pfam" id="PF01636">
    <property type="entry name" value="APH"/>
    <property type="match status" value="1"/>
</dbReference>
<feature type="domain" description="Aminoglycoside phosphotransferase" evidence="1">
    <location>
        <begin position="59"/>
        <end position="167"/>
    </location>
</feature>
<keyword evidence="3" id="KW-1185">Reference proteome</keyword>
<dbReference type="GeneID" id="9578600"/>
<organism evidence="2 3">
    <name type="scientific">Trichophyton verrucosum (strain HKI 0517)</name>
    <dbReference type="NCBI Taxonomy" id="663202"/>
    <lineage>
        <taxon>Eukaryota</taxon>
        <taxon>Fungi</taxon>
        <taxon>Dikarya</taxon>
        <taxon>Ascomycota</taxon>
        <taxon>Pezizomycotina</taxon>
        <taxon>Eurotiomycetes</taxon>
        <taxon>Eurotiomycetidae</taxon>
        <taxon>Onygenales</taxon>
        <taxon>Arthrodermataceae</taxon>
        <taxon>Trichophyton</taxon>
    </lineage>
</organism>
<dbReference type="EMBL" id="ACYE01000215">
    <property type="protein sequence ID" value="EFE41021.1"/>
    <property type="molecule type" value="Genomic_DNA"/>
</dbReference>
<dbReference type="InterPro" id="IPR011009">
    <property type="entry name" value="Kinase-like_dom_sf"/>
</dbReference>
<sequence length="569" mass="65197">MIRRIPEEAHDLFDYTSGRWIYNDALRHSERRRCFDISELKRLAAASIHQRTEDVAKFEKLAEGGFNRAFLVTMRDGFQLVARIPYPSTAPKNLLVASEVATMGFLRSHGIPVPKVYGYSTVSTNPARTEYIFMELIRGRNLGDIWFDLSERQRITVVSKIVELESRIFALRFPASGSLYHCGDLQGETARTAVPTADHLSGENNFCIGPDTTLGLWFGKRLALSAERGPCKFWCFFTTVIIRSLRSYSQPLTNLPDKDCLAALTAGAEKEISYLTKYGRPILPLQRLRREIYDYKPRSHLDHLVNLRQYLQIAPHLIPHHDPALARPVMRHPDLQPSNIFVTDKLEITGLIDWQHSAILPLFLHSAIPNSFQNYGDEISESMQLPTLPANFDELDEMKQCAEVELLRKRQLHYFYLRETAKMNPEHFNALMNGLNTLRRKLFHHASEPWDGDNVTLKADLISLTEKWQQLTSSSGSEVPCPITFSEHEAAACIQLDKAQVEADEQLQACREAIGVSTEGWVPLEFYEEVKQREVKLKADALDAAETEEERARTREHWVFDDFCEEDYL</sequence>
<dbReference type="PANTHER" id="PTHR36091:SF2">
    <property type="entry name" value="AMINOGLYCOSIDE PHOSPHOTRANSFERASE DOMAIN-CONTAINING PROTEIN"/>
    <property type="match status" value="1"/>
</dbReference>
<evidence type="ECO:0000259" key="1">
    <source>
        <dbReference type="Pfam" id="PF01636"/>
    </source>
</evidence>
<evidence type="ECO:0000313" key="3">
    <source>
        <dbReference type="Proteomes" id="UP000008383"/>
    </source>
</evidence>
<accession>D4DAS1</accession>
<dbReference type="OrthoDB" id="10003767at2759"/>
<evidence type="ECO:0000313" key="2">
    <source>
        <dbReference type="EMBL" id="EFE41021.1"/>
    </source>
</evidence>
<dbReference type="InterPro" id="IPR051035">
    <property type="entry name" value="Mito_inheritance_9"/>
</dbReference>
<dbReference type="InterPro" id="IPR002575">
    <property type="entry name" value="Aminoglycoside_PTrfase"/>
</dbReference>
<proteinExistence type="predicted"/>
<name>D4DAS1_TRIVH</name>